<feature type="binding site" evidence="3">
    <location>
        <position position="204"/>
    </location>
    <ligand>
        <name>a divalent metal cation</name>
        <dbReference type="ChEBI" id="CHEBI:60240"/>
        <label>1</label>
    </ligand>
</feature>
<dbReference type="OrthoDB" id="9810005at2"/>
<feature type="binding site" evidence="3">
    <location>
        <position position="129"/>
    </location>
    <ligand>
        <name>a divalent metal cation</name>
        <dbReference type="ChEBI" id="CHEBI:60240"/>
        <label>2</label>
    </ligand>
</feature>
<dbReference type="GO" id="GO:0016788">
    <property type="term" value="F:hydrolase activity, acting on ester bonds"/>
    <property type="evidence" value="ECO:0007669"/>
    <property type="project" value="InterPro"/>
</dbReference>
<dbReference type="GO" id="GO:0046872">
    <property type="term" value="F:metal ion binding"/>
    <property type="evidence" value="ECO:0007669"/>
    <property type="project" value="UniProtKB-KW"/>
</dbReference>
<name>A0A5R9DZM6_9LACT</name>
<dbReference type="InterPro" id="IPR001130">
    <property type="entry name" value="TatD-like"/>
</dbReference>
<evidence type="ECO:0000256" key="2">
    <source>
        <dbReference type="ARBA" id="ARBA00022801"/>
    </source>
</evidence>
<keyword evidence="2" id="KW-0378">Hydrolase</keyword>
<dbReference type="AlphaFoldDB" id="A0A5R9DZM6"/>
<evidence type="ECO:0000313" key="4">
    <source>
        <dbReference type="EMBL" id="TLQ41526.1"/>
    </source>
</evidence>
<feature type="binding site" evidence="3">
    <location>
        <position position="9"/>
    </location>
    <ligand>
        <name>a divalent metal cation</name>
        <dbReference type="ChEBI" id="CHEBI:60240"/>
        <label>1</label>
    </ligand>
</feature>
<dbReference type="Gene3D" id="3.20.20.140">
    <property type="entry name" value="Metal-dependent hydrolases"/>
    <property type="match status" value="1"/>
</dbReference>
<feature type="binding site" evidence="3">
    <location>
        <position position="93"/>
    </location>
    <ligand>
        <name>a divalent metal cation</name>
        <dbReference type="ChEBI" id="CHEBI:60240"/>
        <label>1</label>
    </ligand>
</feature>
<sequence>MKLFDTHTHLNADQFEGIESEIIQQAKDNDVEYMAVVGFDEKTIEKSLLLSQENEHIISVIGWHPTEASRYNQAIEKQLEEKLAAPKVQMLGEIGLDYYWPDSTKEDQHRVFRRLIAMAKEHNLPITIHNRDATDDVYKILKEEGIPKAGGIMHSYGETKEEVYKFLDLGMHISFSGVLTFKKTEDVREAAKVVPNDRLLVETDAPYLAPVPKRGKRNEPAYVRYVAEFLGQVKDMPLDEIATLTTNNAFEVFKWYPETKQHEK</sequence>
<protein>
    <submittedName>
        <fullName evidence="4">TatD family deoxyribonuclease</fullName>
    </submittedName>
</protein>
<dbReference type="GO" id="GO:0005829">
    <property type="term" value="C:cytosol"/>
    <property type="evidence" value="ECO:0007669"/>
    <property type="project" value="TreeGrafter"/>
</dbReference>
<feature type="binding site" evidence="3">
    <location>
        <position position="7"/>
    </location>
    <ligand>
        <name>a divalent metal cation</name>
        <dbReference type="ChEBI" id="CHEBI:60240"/>
        <label>1</label>
    </ligand>
</feature>
<organism evidence="4 5">
    <name type="scientific">Ruoffia tabacinasalis</name>
    <dbReference type="NCBI Taxonomy" id="87458"/>
    <lineage>
        <taxon>Bacteria</taxon>
        <taxon>Bacillati</taxon>
        <taxon>Bacillota</taxon>
        <taxon>Bacilli</taxon>
        <taxon>Lactobacillales</taxon>
        <taxon>Aerococcaceae</taxon>
        <taxon>Ruoffia</taxon>
    </lineage>
</organism>
<dbReference type="InterPro" id="IPR032466">
    <property type="entry name" value="Metal_Hydrolase"/>
</dbReference>
<dbReference type="EMBL" id="VBSP01000015">
    <property type="protein sequence ID" value="TLQ41526.1"/>
    <property type="molecule type" value="Genomic_DNA"/>
</dbReference>
<evidence type="ECO:0000256" key="3">
    <source>
        <dbReference type="PIRSR" id="PIRSR005902-1"/>
    </source>
</evidence>
<evidence type="ECO:0000256" key="1">
    <source>
        <dbReference type="ARBA" id="ARBA00022723"/>
    </source>
</evidence>
<gene>
    <name evidence="4" type="ORF">FEZ33_05610</name>
</gene>
<dbReference type="PANTHER" id="PTHR46124:SF2">
    <property type="entry name" value="D-AMINOACYL-TRNA DEACYLASE"/>
    <property type="match status" value="1"/>
</dbReference>
<keyword evidence="1 3" id="KW-0479">Metal-binding</keyword>
<dbReference type="PIRSF" id="PIRSF005902">
    <property type="entry name" value="DNase_TatD"/>
    <property type="match status" value="1"/>
</dbReference>
<accession>A0A5R9DZM6</accession>
<dbReference type="PROSITE" id="PS01091">
    <property type="entry name" value="TATD_3"/>
    <property type="match status" value="1"/>
</dbReference>
<dbReference type="InterPro" id="IPR015991">
    <property type="entry name" value="TatD/YcfH-like"/>
</dbReference>
<comment type="caution">
    <text evidence="4">The sequence shown here is derived from an EMBL/GenBank/DDBJ whole genome shotgun (WGS) entry which is preliminary data.</text>
</comment>
<dbReference type="RefSeq" id="WP_138404427.1">
    <property type="nucleotide sequence ID" value="NZ_VBSP01000015.1"/>
</dbReference>
<reference evidence="4 5" key="1">
    <citation type="submission" date="2019-05" db="EMBL/GenBank/DDBJ databases">
        <title>The metagenome of a microbial culture collection derived from dairy environment covers the genomic content of the human microbiome.</title>
        <authorList>
            <person name="Roder T."/>
            <person name="Wuthrich D."/>
            <person name="Sattari Z."/>
            <person name="Von Ah U."/>
            <person name="Bar C."/>
            <person name="Ronchi F."/>
            <person name="Macpherson A.J."/>
            <person name="Ganal-Vonarburg S.C."/>
            <person name="Bruggmann R."/>
            <person name="Vergeres G."/>
        </authorList>
    </citation>
    <scope>NUCLEOTIDE SEQUENCE [LARGE SCALE GENOMIC DNA]</scope>
    <source>
        <strain evidence="4 5">FAM 24227</strain>
    </source>
</reference>
<dbReference type="PROSITE" id="PS01090">
    <property type="entry name" value="TATD_2"/>
    <property type="match status" value="1"/>
</dbReference>
<dbReference type="PROSITE" id="PS01137">
    <property type="entry name" value="TATD_1"/>
    <property type="match status" value="1"/>
</dbReference>
<dbReference type="GO" id="GO:0004536">
    <property type="term" value="F:DNA nuclease activity"/>
    <property type="evidence" value="ECO:0007669"/>
    <property type="project" value="InterPro"/>
</dbReference>
<proteinExistence type="predicted"/>
<dbReference type="Pfam" id="PF01026">
    <property type="entry name" value="TatD_DNase"/>
    <property type="match status" value="1"/>
</dbReference>
<dbReference type="FunFam" id="3.20.20.140:FF:000005">
    <property type="entry name" value="TatD family hydrolase"/>
    <property type="match status" value="1"/>
</dbReference>
<dbReference type="SUPFAM" id="SSF51556">
    <property type="entry name" value="Metallo-dependent hydrolases"/>
    <property type="match status" value="1"/>
</dbReference>
<dbReference type="Proteomes" id="UP000306420">
    <property type="component" value="Unassembled WGS sequence"/>
</dbReference>
<evidence type="ECO:0000313" key="5">
    <source>
        <dbReference type="Proteomes" id="UP000306420"/>
    </source>
</evidence>
<dbReference type="PANTHER" id="PTHR46124">
    <property type="entry name" value="D-AMINOACYL-TRNA DEACYLASE"/>
    <property type="match status" value="1"/>
</dbReference>
<dbReference type="NCBIfam" id="TIGR00010">
    <property type="entry name" value="YchF/TatD family DNA exonuclease"/>
    <property type="match status" value="1"/>
</dbReference>
<dbReference type="CDD" id="cd01310">
    <property type="entry name" value="TatD_DNAse"/>
    <property type="match status" value="1"/>
</dbReference>
<feature type="binding site" evidence="3">
    <location>
        <position position="154"/>
    </location>
    <ligand>
        <name>a divalent metal cation</name>
        <dbReference type="ChEBI" id="CHEBI:60240"/>
        <label>2</label>
    </ligand>
</feature>
<dbReference type="InterPro" id="IPR018228">
    <property type="entry name" value="DNase_TatD-rel_CS"/>
</dbReference>